<comment type="subcellular location">
    <subcellularLocation>
        <location evidence="1">Cell membrane</location>
        <topology evidence="1">Multi-pass membrane protein</topology>
    </subcellularLocation>
</comment>
<dbReference type="OrthoDB" id="2901184at2759"/>
<accession>A0A6A5XZM9</accession>
<evidence type="ECO:0000256" key="1">
    <source>
        <dbReference type="ARBA" id="ARBA00004651"/>
    </source>
</evidence>
<protein>
    <recommendedName>
        <fullName evidence="12">Malic acid transport protein</fullName>
    </recommendedName>
</protein>
<dbReference type="Gene3D" id="1.50.10.150">
    <property type="entry name" value="Voltage-dependent anion channel"/>
    <property type="match status" value="1"/>
</dbReference>
<dbReference type="EMBL" id="ML978068">
    <property type="protein sequence ID" value="KAF2018257.1"/>
    <property type="molecule type" value="Genomic_DNA"/>
</dbReference>
<dbReference type="CDD" id="cd09299">
    <property type="entry name" value="TDT"/>
    <property type="match status" value="1"/>
</dbReference>
<dbReference type="GO" id="GO:0000319">
    <property type="term" value="F:sulfite transmembrane transporter activity"/>
    <property type="evidence" value="ECO:0007669"/>
    <property type="project" value="TreeGrafter"/>
</dbReference>
<proteinExistence type="inferred from homology"/>
<feature type="transmembrane region" description="Helical" evidence="9">
    <location>
        <begin position="315"/>
        <end position="335"/>
    </location>
</feature>
<dbReference type="PANTHER" id="PTHR31686:SF3">
    <property type="entry name" value="ACID TRANSPORT PROTEIN, PUTATIVE (AFU_ORTHOLOGUE AFUA_4G09410)-RELATED"/>
    <property type="match status" value="1"/>
</dbReference>
<keyword evidence="5 9" id="KW-0812">Transmembrane</keyword>
<keyword evidence="7 9" id="KW-0472">Membrane</keyword>
<feature type="transmembrane region" description="Helical" evidence="9">
    <location>
        <begin position="159"/>
        <end position="179"/>
    </location>
</feature>
<feature type="transmembrane region" description="Helical" evidence="9">
    <location>
        <begin position="123"/>
        <end position="147"/>
    </location>
</feature>
<evidence type="ECO:0000256" key="6">
    <source>
        <dbReference type="ARBA" id="ARBA00022989"/>
    </source>
</evidence>
<feature type="region of interest" description="Disordered" evidence="8">
    <location>
        <begin position="397"/>
        <end position="436"/>
    </location>
</feature>
<keyword evidence="11" id="KW-1185">Reference proteome</keyword>
<name>A0A6A5XZM9_9PLEO</name>
<comment type="similarity">
    <text evidence="2">Belongs to the tellurite-resistance/dicarboxylate transporter (TDT) family.</text>
</comment>
<evidence type="ECO:0000313" key="11">
    <source>
        <dbReference type="Proteomes" id="UP000799778"/>
    </source>
</evidence>
<feature type="compositionally biased region" description="Polar residues" evidence="8">
    <location>
        <begin position="420"/>
        <end position="436"/>
    </location>
</feature>
<keyword evidence="6 9" id="KW-1133">Transmembrane helix</keyword>
<feature type="transmembrane region" description="Helical" evidence="9">
    <location>
        <begin position="341"/>
        <end position="361"/>
    </location>
</feature>
<keyword evidence="4" id="KW-1003">Cell membrane</keyword>
<evidence type="ECO:0000256" key="7">
    <source>
        <dbReference type="ARBA" id="ARBA00023136"/>
    </source>
</evidence>
<feature type="transmembrane region" description="Helical" evidence="9">
    <location>
        <begin position="273"/>
        <end position="294"/>
    </location>
</feature>
<dbReference type="RefSeq" id="XP_033386596.1">
    <property type="nucleotide sequence ID" value="XM_033533774.1"/>
</dbReference>
<evidence type="ECO:0000256" key="2">
    <source>
        <dbReference type="ARBA" id="ARBA00008566"/>
    </source>
</evidence>
<organism evidence="10 11">
    <name type="scientific">Aaosphaeria arxii CBS 175.79</name>
    <dbReference type="NCBI Taxonomy" id="1450172"/>
    <lineage>
        <taxon>Eukaryota</taxon>
        <taxon>Fungi</taxon>
        <taxon>Dikarya</taxon>
        <taxon>Ascomycota</taxon>
        <taxon>Pezizomycotina</taxon>
        <taxon>Dothideomycetes</taxon>
        <taxon>Pleosporomycetidae</taxon>
        <taxon>Pleosporales</taxon>
        <taxon>Pleosporales incertae sedis</taxon>
        <taxon>Aaosphaeria</taxon>
    </lineage>
</organism>
<evidence type="ECO:0000256" key="8">
    <source>
        <dbReference type="SAM" id="MobiDB-lite"/>
    </source>
</evidence>
<dbReference type="AlphaFoldDB" id="A0A6A5XZM9"/>
<feature type="transmembrane region" description="Helical" evidence="9">
    <location>
        <begin position="51"/>
        <end position="72"/>
    </location>
</feature>
<sequence>MAPNVSPSRIRVAIRDFTTQWFLIAQGTGILAIILHNLAYQFRGLGIISTILWVLTIVELCVMVLIYGIRWFLYPTEAAQALKTQTAELSCLASPVITFTTILIMIVLTLPDTWGKEWGMVAYVMWWINALFALIVVTAIPYCYAALELQDISTFPPSTQLPIISTLTCAAGGGAICNFGELSPDLQVPVIIVSYLFVGCGLPLALTMDALSLSRILTGSAPTTIKINQHMILCGPWGQGSFALQILGSVVMKGSFAAYDQGTWITEAAAGPIGYASIFAGLLFWGQGTFWFVFAMGQITHVLVANRKEISGWGLPVWSLVFPMGVYTNACIQLGKLLGSRAFNVISTILAVVLVIIWLVNMGFTIQGILRGTLFGLESGWKVPQVGIHDAQEKDAGSVQSTGRLSQHAGGPDNGHTNDRTNGSADKQTNGLTNSH</sequence>
<dbReference type="GO" id="GO:0005886">
    <property type="term" value="C:plasma membrane"/>
    <property type="evidence" value="ECO:0007669"/>
    <property type="project" value="UniProtKB-SubCell"/>
</dbReference>
<feature type="transmembrane region" description="Helical" evidence="9">
    <location>
        <begin position="20"/>
        <end position="39"/>
    </location>
</feature>
<dbReference type="Proteomes" id="UP000799778">
    <property type="component" value="Unassembled WGS sequence"/>
</dbReference>
<reference evidence="10" key="1">
    <citation type="journal article" date="2020" name="Stud. Mycol.">
        <title>101 Dothideomycetes genomes: a test case for predicting lifestyles and emergence of pathogens.</title>
        <authorList>
            <person name="Haridas S."/>
            <person name="Albert R."/>
            <person name="Binder M."/>
            <person name="Bloem J."/>
            <person name="Labutti K."/>
            <person name="Salamov A."/>
            <person name="Andreopoulos B."/>
            <person name="Baker S."/>
            <person name="Barry K."/>
            <person name="Bills G."/>
            <person name="Bluhm B."/>
            <person name="Cannon C."/>
            <person name="Castanera R."/>
            <person name="Culley D."/>
            <person name="Daum C."/>
            <person name="Ezra D."/>
            <person name="Gonzalez J."/>
            <person name="Henrissat B."/>
            <person name="Kuo A."/>
            <person name="Liang C."/>
            <person name="Lipzen A."/>
            <person name="Lutzoni F."/>
            <person name="Magnuson J."/>
            <person name="Mondo S."/>
            <person name="Nolan M."/>
            <person name="Ohm R."/>
            <person name="Pangilinan J."/>
            <person name="Park H.-J."/>
            <person name="Ramirez L."/>
            <person name="Alfaro M."/>
            <person name="Sun H."/>
            <person name="Tritt A."/>
            <person name="Yoshinaga Y."/>
            <person name="Zwiers L.-H."/>
            <person name="Turgeon B."/>
            <person name="Goodwin S."/>
            <person name="Spatafora J."/>
            <person name="Crous P."/>
            <person name="Grigoriev I."/>
        </authorList>
    </citation>
    <scope>NUCLEOTIDE SEQUENCE</scope>
    <source>
        <strain evidence="10">CBS 175.79</strain>
    </source>
</reference>
<gene>
    <name evidence="10" type="ORF">BU24DRAFT_491253</name>
</gene>
<dbReference type="GeneID" id="54291171"/>
<dbReference type="InterPro" id="IPR004695">
    <property type="entry name" value="SLAC1/Mae1/Ssu1/TehA"/>
</dbReference>
<dbReference type="InterPro" id="IPR051629">
    <property type="entry name" value="Sulfite_efflux_TDT"/>
</dbReference>
<evidence type="ECO:0000256" key="3">
    <source>
        <dbReference type="ARBA" id="ARBA00022448"/>
    </source>
</evidence>
<evidence type="ECO:0000256" key="9">
    <source>
        <dbReference type="SAM" id="Phobius"/>
    </source>
</evidence>
<dbReference type="PANTHER" id="PTHR31686">
    <property type="match status" value="1"/>
</dbReference>
<evidence type="ECO:0000256" key="5">
    <source>
        <dbReference type="ARBA" id="ARBA00022692"/>
    </source>
</evidence>
<dbReference type="Pfam" id="PF03595">
    <property type="entry name" value="SLAC1"/>
    <property type="match status" value="1"/>
</dbReference>
<feature type="transmembrane region" description="Helical" evidence="9">
    <location>
        <begin position="186"/>
        <end position="206"/>
    </location>
</feature>
<evidence type="ECO:0000313" key="10">
    <source>
        <dbReference type="EMBL" id="KAF2018257.1"/>
    </source>
</evidence>
<keyword evidence="3" id="KW-0813">Transport</keyword>
<evidence type="ECO:0008006" key="12">
    <source>
        <dbReference type="Google" id="ProtNLM"/>
    </source>
</evidence>
<evidence type="ECO:0000256" key="4">
    <source>
        <dbReference type="ARBA" id="ARBA00022475"/>
    </source>
</evidence>
<dbReference type="InterPro" id="IPR038665">
    <property type="entry name" value="Voltage-dep_anion_channel_sf"/>
</dbReference>
<feature type="transmembrane region" description="Helical" evidence="9">
    <location>
        <begin position="92"/>
        <end position="111"/>
    </location>
</feature>